<name>A0AAP4VMK0_9BURK</name>
<accession>A0AAP4VMK0</accession>
<evidence type="ECO:0000313" key="1">
    <source>
        <dbReference type="EMBL" id="MDN7569969.1"/>
    </source>
</evidence>
<protein>
    <submittedName>
        <fullName evidence="1">Uncharacterized protein</fullName>
    </submittedName>
</protein>
<proteinExistence type="predicted"/>
<comment type="caution">
    <text evidence="1">The sequence shown here is derived from an EMBL/GenBank/DDBJ whole genome shotgun (WGS) entry which is preliminary data.</text>
</comment>
<evidence type="ECO:0000313" key="2">
    <source>
        <dbReference type="Proteomes" id="UP001172109"/>
    </source>
</evidence>
<dbReference type="AlphaFoldDB" id="A0AAP4VMK0"/>
<gene>
    <name evidence="1" type="ORF">QZM56_36335</name>
</gene>
<sequence>MDRIDLSSWILHFVHDRNPENNAALNINEGDESLAFPYHVDRDVNARFEHWEQIDEAAGLAEDDHAIVVLLKIIEDGHIRAGWSWRNAKPTIYGPRAACCFTEMPLYGLIEYAKMRAKNAVSTYAIGLLRDEFFFAGGRPAIYGLSTTHSEVPVPRRKIPFLDRWPRYLSPSCGIGKAEQYRYVSTNLTGGKRIDWTFEREWRWADVQDKYSCPGLPIWLSEQDAFSKVMIIVPKDADTEMVLERLKELRDAGEHNFGHKYDASLLEKTFVISLEQLTNSLTKDDLKTIRLEDIPSKHLEVFSTPVASKALVKSVRQALAEAHIIAEKAATDYLKAVKKSEDGFIDGGCGFSDVVIYDAQSDVVSALQQLGEVSIIGGVGYKVSSFGRHGARSQNLSVIEAATKAAADYLNAKFTHVQFSIRSRLD</sequence>
<organism evidence="1 2">
    <name type="scientific">Burkholderia contaminans</name>
    <dbReference type="NCBI Taxonomy" id="488447"/>
    <lineage>
        <taxon>Bacteria</taxon>
        <taxon>Pseudomonadati</taxon>
        <taxon>Pseudomonadota</taxon>
        <taxon>Betaproteobacteria</taxon>
        <taxon>Burkholderiales</taxon>
        <taxon>Burkholderiaceae</taxon>
        <taxon>Burkholderia</taxon>
        <taxon>Burkholderia cepacia complex</taxon>
    </lineage>
</organism>
<dbReference type="EMBL" id="JAUJQS010000043">
    <property type="protein sequence ID" value="MDN7569969.1"/>
    <property type="molecule type" value="Genomic_DNA"/>
</dbReference>
<dbReference type="RefSeq" id="WP_175843825.1">
    <property type="nucleotide sequence ID" value="NZ_CADEVJ010000009.1"/>
</dbReference>
<reference evidence="1" key="1">
    <citation type="submission" date="2023-07" db="EMBL/GenBank/DDBJ databases">
        <title>A collection of bacterial strains from the Burkholderia cepacia Research Laboratory and Repository.</title>
        <authorList>
            <person name="Lipuma J."/>
            <person name="Spilker T."/>
            <person name="Caverly L."/>
        </authorList>
    </citation>
    <scope>NUCLEOTIDE SEQUENCE</scope>
    <source>
        <strain evidence="1">AU44979</strain>
    </source>
</reference>
<dbReference type="Proteomes" id="UP001172109">
    <property type="component" value="Unassembled WGS sequence"/>
</dbReference>